<evidence type="ECO:0000313" key="3">
    <source>
        <dbReference type="Proteomes" id="UP000800038"/>
    </source>
</evidence>
<dbReference type="Proteomes" id="UP000800038">
    <property type="component" value="Unassembled WGS sequence"/>
</dbReference>
<sequence length="190" mass="21944">MTHTLLYLLQLLSPHADFPGHPCLASGLTDHRHVSSASQLRPWPCAFPPRSCQRERTRSCPAHPGSPLCRRPSSPHCSCLRPARRHRDRRFLCGGGRPQAATWYRWTSCLRCWWWTTFLTCTEGAWLLLMLVQVVLRYRSKTRSSIDCDMMCSCMVFSIFLRWSFWFRCCGCALSLALVVRASFQSLRTC</sequence>
<organism evidence="2 3">
    <name type="scientific">Clathrospora elynae</name>
    <dbReference type="NCBI Taxonomy" id="706981"/>
    <lineage>
        <taxon>Eukaryota</taxon>
        <taxon>Fungi</taxon>
        <taxon>Dikarya</taxon>
        <taxon>Ascomycota</taxon>
        <taxon>Pezizomycotina</taxon>
        <taxon>Dothideomycetes</taxon>
        <taxon>Pleosporomycetidae</taxon>
        <taxon>Pleosporales</taxon>
        <taxon>Diademaceae</taxon>
        <taxon>Clathrospora</taxon>
    </lineage>
</organism>
<keyword evidence="3" id="KW-1185">Reference proteome</keyword>
<evidence type="ECO:0000256" key="1">
    <source>
        <dbReference type="SAM" id="Phobius"/>
    </source>
</evidence>
<protein>
    <submittedName>
        <fullName evidence="2">Uncharacterized protein</fullName>
    </submittedName>
</protein>
<feature type="transmembrane region" description="Helical" evidence="1">
    <location>
        <begin position="165"/>
        <end position="184"/>
    </location>
</feature>
<dbReference type="EMBL" id="ML976022">
    <property type="protein sequence ID" value="KAF1943727.1"/>
    <property type="molecule type" value="Genomic_DNA"/>
</dbReference>
<gene>
    <name evidence="2" type="ORF">EJ02DRAFT_120581</name>
</gene>
<proteinExistence type="predicted"/>
<reference evidence="2" key="1">
    <citation type="journal article" date="2020" name="Stud. Mycol.">
        <title>101 Dothideomycetes genomes: a test case for predicting lifestyles and emergence of pathogens.</title>
        <authorList>
            <person name="Haridas S."/>
            <person name="Albert R."/>
            <person name="Binder M."/>
            <person name="Bloem J."/>
            <person name="Labutti K."/>
            <person name="Salamov A."/>
            <person name="Andreopoulos B."/>
            <person name="Baker S."/>
            <person name="Barry K."/>
            <person name="Bills G."/>
            <person name="Bluhm B."/>
            <person name="Cannon C."/>
            <person name="Castanera R."/>
            <person name="Culley D."/>
            <person name="Daum C."/>
            <person name="Ezra D."/>
            <person name="Gonzalez J."/>
            <person name="Henrissat B."/>
            <person name="Kuo A."/>
            <person name="Liang C."/>
            <person name="Lipzen A."/>
            <person name="Lutzoni F."/>
            <person name="Magnuson J."/>
            <person name="Mondo S."/>
            <person name="Nolan M."/>
            <person name="Ohm R."/>
            <person name="Pangilinan J."/>
            <person name="Park H.-J."/>
            <person name="Ramirez L."/>
            <person name="Alfaro M."/>
            <person name="Sun H."/>
            <person name="Tritt A."/>
            <person name="Yoshinaga Y."/>
            <person name="Zwiers L.-H."/>
            <person name="Turgeon B."/>
            <person name="Goodwin S."/>
            <person name="Spatafora J."/>
            <person name="Crous P."/>
            <person name="Grigoriev I."/>
        </authorList>
    </citation>
    <scope>NUCLEOTIDE SEQUENCE</scope>
    <source>
        <strain evidence="2">CBS 161.51</strain>
    </source>
</reference>
<keyword evidence="1" id="KW-1133">Transmembrane helix</keyword>
<feature type="transmembrane region" description="Helical" evidence="1">
    <location>
        <begin position="113"/>
        <end position="136"/>
    </location>
</feature>
<dbReference type="AlphaFoldDB" id="A0A6A5T3T0"/>
<name>A0A6A5T3T0_9PLEO</name>
<accession>A0A6A5T3T0</accession>
<evidence type="ECO:0000313" key="2">
    <source>
        <dbReference type="EMBL" id="KAF1943727.1"/>
    </source>
</evidence>
<keyword evidence="1" id="KW-0812">Transmembrane</keyword>
<keyword evidence="1" id="KW-0472">Membrane</keyword>